<dbReference type="PANTHER" id="PTHR20930">
    <property type="entry name" value="OVARIAN CARCINOMA ANTIGEN CA125-RELATED"/>
    <property type="match status" value="1"/>
</dbReference>
<protein>
    <submittedName>
        <fullName evidence="3">NBR1-Ig-like domain-containing protein</fullName>
    </submittedName>
</protein>
<organism evidence="3 4">
    <name type="scientific">Nonomuraea salmonea</name>
    <dbReference type="NCBI Taxonomy" id="46181"/>
    <lineage>
        <taxon>Bacteria</taxon>
        <taxon>Bacillati</taxon>
        <taxon>Actinomycetota</taxon>
        <taxon>Actinomycetes</taxon>
        <taxon>Streptosporangiales</taxon>
        <taxon>Streptosporangiaceae</taxon>
        <taxon>Nonomuraea</taxon>
    </lineage>
</organism>
<proteinExistence type="predicted"/>
<evidence type="ECO:0000313" key="4">
    <source>
        <dbReference type="Proteomes" id="UP001589568"/>
    </source>
</evidence>
<accession>A0ABV5NG23</accession>
<dbReference type="InterPro" id="IPR013783">
    <property type="entry name" value="Ig-like_fold"/>
</dbReference>
<evidence type="ECO:0000313" key="3">
    <source>
        <dbReference type="EMBL" id="MFB9469225.1"/>
    </source>
</evidence>
<feature type="region of interest" description="Disordered" evidence="1">
    <location>
        <begin position="26"/>
        <end position="50"/>
    </location>
</feature>
<comment type="caution">
    <text evidence="3">The sequence shown here is derived from an EMBL/GenBank/DDBJ whole genome shotgun (WGS) entry which is preliminary data.</text>
</comment>
<reference evidence="3 4" key="1">
    <citation type="submission" date="2024-09" db="EMBL/GenBank/DDBJ databases">
        <authorList>
            <person name="Sun Q."/>
            <person name="Mori K."/>
        </authorList>
    </citation>
    <scope>NUCLEOTIDE SEQUENCE [LARGE SCALE GENOMIC DNA]</scope>
    <source>
        <strain evidence="3 4">JCM 3324</strain>
    </source>
</reference>
<evidence type="ECO:0000259" key="2">
    <source>
        <dbReference type="Pfam" id="PF16158"/>
    </source>
</evidence>
<dbReference type="Proteomes" id="UP001589568">
    <property type="component" value="Unassembled WGS sequence"/>
</dbReference>
<feature type="compositionally biased region" description="Polar residues" evidence="1">
    <location>
        <begin position="26"/>
        <end position="35"/>
    </location>
</feature>
<dbReference type="Gene3D" id="2.60.40.10">
    <property type="entry name" value="Immunoglobulins"/>
    <property type="match status" value="1"/>
</dbReference>
<name>A0ABV5NG23_9ACTN</name>
<dbReference type="PROSITE" id="PS51257">
    <property type="entry name" value="PROKAR_LIPOPROTEIN"/>
    <property type="match status" value="1"/>
</dbReference>
<evidence type="ECO:0000256" key="1">
    <source>
        <dbReference type="SAM" id="MobiDB-lite"/>
    </source>
</evidence>
<dbReference type="Pfam" id="PF16158">
    <property type="entry name" value="N_BRCA1_IG"/>
    <property type="match status" value="1"/>
</dbReference>
<dbReference type="PANTHER" id="PTHR20930:SF0">
    <property type="entry name" value="PROTEIN ILRUN"/>
    <property type="match status" value="1"/>
</dbReference>
<feature type="domain" description="Nbr1 FW" evidence="2">
    <location>
        <begin position="56"/>
        <end position="156"/>
    </location>
</feature>
<dbReference type="CDD" id="cd14947">
    <property type="entry name" value="NBR1_like"/>
    <property type="match status" value="1"/>
</dbReference>
<sequence length="158" mass="17070">MPKSLVRDTTLTSAFLVLIAVMSSCTSGTKGQQPPATAAQESRPIPGDGSELMTETITDGTEIRASQVFTKTWDLRNAGTVPWKDRYLVREGPGGGCTTEPKVRVPDADPGETVTITVQVTAPSNPTVCHVSWKMADAQGHHYFPQLTGIWFDVIVVR</sequence>
<keyword evidence="4" id="KW-1185">Reference proteome</keyword>
<dbReference type="EMBL" id="JBHMCF010000007">
    <property type="protein sequence ID" value="MFB9469225.1"/>
    <property type="molecule type" value="Genomic_DNA"/>
</dbReference>
<dbReference type="InterPro" id="IPR032350">
    <property type="entry name" value="Nbr1_FW"/>
</dbReference>
<gene>
    <name evidence="3" type="ORF">ACFFR3_06890</name>
</gene>